<dbReference type="GO" id="GO:0005576">
    <property type="term" value="C:extracellular region"/>
    <property type="evidence" value="ECO:0007669"/>
    <property type="project" value="UniProtKB-SubCell"/>
</dbReference>
<evidence type="ECO:0000259" key="5">
    <source>
        <dbReference type="Pfam" id="PF17892"/>
    </source>
</evidence>
<dbReference type="RefSeq" id="WP_353471673.1">
    <property type="nucleotide sequence ID" value="NZ_CP123384.1"/>
</dbReference>
<feature type="region of interest" description="Disordered" evidence="3">
    <location>
        <begin position="792"/>
        <end position="860"/>
    </location>
</feature>
<feature type="compositionally biased region" description="Gly residues" evidence="3">
    <location>
        <begin position="1210"/>
        <end position="1221"/>
    </location>
</feature>
<reference evidence="6" key="1">
    <citation type="submission" date="2023-02" db="EMBL/GenBank/DDBJ databases">
        <title>Description and genomic characterization of Salipiger bruguierae sp. nov., isolated from the sediment of mangrove plant Bruguiera sexangula.</title>
        <authorList>
            <person name="Long M."/>
        </authorList>
    </citation>
    <scope>NUCLEOTIDE SEQUENCE</scope>
    <source>
        <strain evidence="6">H15</strain>
    </source>
</reference>
<organism evidence="6">
    <name type="scientific">Alloyangia sp. H15</name>
    <dbReference type="NCBI Taxonomy" id="3029062"/>
    <lineage>
        <taxon>Bacteria</taxon>
        <taxon>Pseudomonadati</taxon>
        <taxon>Pseudomonadota</taxon>
        <taxon>Alphaproteobacteria</taxon>
        <taxon>Rhodobacterales</taxon>
        <taxon>Roseobacteraceae</taxon>
        <taxon>Alloyangia</taxon>
    </lineage>
</organism>
<feature type="compositionally biased region" description="Gly residues" evidence="3">
    <location>
        <begin position="1235"/>
        <end position="1247"/>
    </location>
</feature>
<feature type="domain" description="RapA2 cadherin-like" evidence="4">
    <location>
        <begin position="2420"/>
        <end position="2485"/>
    </location>
</feature>
<dbReference type="InterPro" id="IPR011049">
    <property type="entry name" value="Serralysin-like_metalloprot_C"/>
</dbReference>
<gene>
    <name evidence="6" type="ORF">PVT71_10190</name>
</gene>
<dbReference type="GO" id="GO:0005509">
    <property type="term" value="F:calcium ion binding"/>
    <property type="evidence" value="ECO:0007669"/>
    <property type="project" value="InterPro"/>
</dbReference>
<dbReference type="Pfam" id="PF17963">
    <property type="entry name" value="Big_9"/>
    <property type="match status" value="6"/>
</dbReference>
<feature type="compositionally biased region" description="Polar residues" evidence="3">
    <location>
        <begin position="849"/>
        <end position="860"/>
    </location>
</feature>
<feature type="compositionally biased region" description="Low complexity" evidence="3">
    <location>
        <begin position="1248"/>
        <end position="1268"/>
    </location>
</feature>
<dbReference type="InterPro" id="IPR041690">
    <property type="entry name" value="Cadherin_5"/>
</dbReference>
<dbReference type="Pfam" id="PF00353">
    <property type="entry name" value="HemolysinCabind"/>
    <property type="match status" value="11"/>
</dbReference>
<dbReference type="PRINTS" id="PR00313">
    <property type="entry name" value="CABNDNGRPT"/>
</dbReference>
<dbReference type="PANTHER" id="PTHR38340:SF1">
    <property type="entry name" value="S-LAYER PROTEIN"/>
    <property type="match status" value="1"/>
</dbReference>
<feature type="domain" description="RapA2 cadherin-like" evidence="4">
    <location>
        <begin position="2518"/>
        <end position="2590"/>
    </location>
</feature>
<dbReference type="InterPro" id="IPR050557">
    <property type="entry name" value="RTX_toxin/Mannuronan_C5-epim"/>
</dbReference>
<evidence type="ECO:0000256" key="1">
    <source>
        <dbReference type="ARBA" id="ARBA00004613"/>
    </source>
</evidence>
<feature type="region of interest" description="Disordered" evidence="3">
    <location>
        <begin position="1280"/>
        <end position="1311"/>
    </location>
</feature>
<dbReference type="Gene3D" id="2.150.10.10">
    <property type="entry name" value="Serralysin-like metalloprotease, C-terminal"/>
    <property type="match status" value="6"/>
</dbReference>
<dbReference type="PROSITE" id="PS00330">
    <property type="entry name" value="HEMOLYSIN_CALCIUM"/>
    <property type="match status" value="8"/>
</dbReference>
<dbReference type="Gene3D" id="2.160.20.160">
    <property type="match status" value="1"/>
</dbReference>
<sequence>MQLNSAEIIDIYRKSLSRGENGVGWDAQLYADAATGDAQTAANSIVASALLLATDFTAQGDLGISAGSLTQIVQTLRANAAQISVFENLTDTQLAANADDFARVMVAEFDRLAVENPASFGHLAGFDAEVWTARYQELFTQYKADMGDYKALFTGAATEAEAVRAGIGIASTAISAIGFFAPPPASIALSVANAGLTIAGAIYAAQDPNVSDEAIALLVGRAAMSVISFGMTDFMIDTMFPAVNILFAEAQRTADPFDWSTLGISNLIDLFTTDDSERWDDRYAVFQQQMPDVVASVQASMNRIASSVVSNFVHPGNSAVFVEMDMTLFPDLSFDQQTKRLGFVMDDQVGIFGLSVSTAPIVGWRAPTNGQQLDDFRPYLTFTSPQWHDLGTSEMADTLRTQGGTYLMLTDGVEDWLNKQDLYKSGQGIHPTIIGGGDTSDTIVTTATRHVRAEGGDDYVAITQLVDAAYYDSASHDRGTPLVFDGGSGHDVLDLSGVTPYTETGTAYNGLRQIKGKLTVTHDSITATDAWYSYDGAGNINGTVIHTWQAATYSNFEELVLGKVISYDARGYTGSDGVKVTFRDATDTELRATVDGSAGGDTFVVDSDRNYTVALSAMQFLDEPITVRGHNGDDYIAGELVASAIYDGGSGLDTFQVLGPSDAIAGWSFSFSLDLEAQTGSATATFTANGVTQSHTETGISVTGFEWAGGSAYNDTLKALSTGSMLAGNGGNDLLVGRGGNDQLFGGTGNDTLEGGAGHDKLDGGAGNDRLIGGAGRNVLAGGAGDDTLIAGDEGDYLEGGEGQDSLLGGAGDDEIAGGAGNDTLLGGGGNDTLDGGEGDNRIEGGSGNSTVTAGSGNNTVVLTEGDNVVSLGWGANSVSDGGGASRISLGRGSVSAGDGNDTITGGTTVDAGAGDDEIAFQASVIPMSFAGGSGTDHVTVTGWSLSTYATVYVDLRYIQELDFTSGNFEEISTLRGTLNDVNRRADGTYYIRDDDFGTITGVEHFTFTDLNERIELFGDAHADHMGYITGRGISLDNWVDAGGGDDNVNAGWGDDTIIGGLGNDTIDGSDGVDVVDYSHLGSEYFISDAIRGDFGRYTVVVSNASGVVFTDTLYNVESVLDVGGSELDFNRGDDLLNDITIYNSTERLSGGFGNDTLNSKWGNDTLDGGAGDDVLNAQEYLRGDAVLIGGEGNDTLTAGGGNSWHRGGLGNDVIWDGGGQNTVEGGEGDDSIATGGGNDLIDGGTGNDTISAGAGNDTVDGGAGADVIDGWEGDDLIRGGAGADTLNGGDGGDTLDGGSEADLIDGGTGDDVLIGGAGDDTLTGGTGRDSFRFGTADGTTSITDLEWSETLVFVTPDASVTGNPLISQVNGVATVTFGSTTVTASLPGATVFTVVQVNDATGTTFTITAHEAGTRIMADTGYAYDGYSTTVDVLANDYAEPGVTLTLVGFDSATAKGGTVTLNPDGTLEYDTGSVFNRLGGGIYDTDTFTYQVSNGTETFTETVTVTIRGTNQTPTAVEDAVTLDEDTSLSIDVLANDIDPDSSDSLSITALTDAAHGSVAVVDGRITYTPDANWFGDDTFTYTMTDGNSTEQTATVNVTVAAVGDVPMAGDDTLHVRSSEAGQTLSIDVLANDINVDLDALAITGVTQGSYGSVAIVDGRVTYTAQDVTAGGSDSFTYTVTNAAGLSDTATVSVTLDPWLAPTVADDAITVTKFMGYGALVLDLLGNDTDPDGQSLTITAITQPDSGVVTLNADGSVSFDPVDDLVTQVSFSYTVTNQIGLSSTANVTVDVQGNNAPTAALSAIAGVEDTVLLLSVNAIARDVDGDLLRLLGVDAAGTEGTVVEMVDDQTLRLTPGANFNGSESFGFSVTDGLETVNLSFDVIWASVWDAPVPVNTVVYITPDSAGVTFNPLLDDIYIDDPRPASSSNTVYMLGHEISQPGNGSVVWPNYHSTTLDWYNGDPEASNSVTYTPNAGFRGVDSFTYTSVIRNDFALPYLLQTQTVYVVVDENLPVLVDDALSIVEDLSGSIDLLANDSDIDGDPLVLTHINGIAVSEGSVVDLGAAGRLTVGAGGTVTYQGGADFNGTTDVTYTVNNVFEATLALTATVGNDAPLALADLATTAEDTPVTLDVLANDSDPESDVLSVTDVGQGSNGSVVLNADGTVTYTPDANFFGTDSFTYTISDGAFTDTATATVTVTPVNDGITWAINRWGPNTEEGNSVSIDLSTLATDIDGDVLTFEKVREIWYVENDVAIPQLEQYSSIEGNLLTITAPSLWSGSFYTLVRATDGNGATSENWVSIAVYDYEDVPVAVDDVAEVLAGQSVDIDVIANDSDRDLSAEIIARLPFAIGVQSLTAPDMGSASKVVNPDGSSFIRFDANDPAFAALKPGETMQVSFTYVTRSDNTREKTWLDSYSNSATVTVTVVGIDDPLTATAGHFALGEGDAAATFTLDALDPDNALSFSFDLAGLRGTVVNNGDGSFSYDPGTAFESLKAGEQAVDTFLYTVTNGTETLTRTVDITVTGINDAPVTVEVSSQGEEDQPLLIDILGTASDIDGDALALVSLDGQALRPGQTVETAAGSFTLAPGGHLYLVPAANVSGSFSFAYGLSDGTVTVTNTLQVTLAPVNDPAVVSGDLVARMSEDDTGVSGQIHVADIDSPAALNAGTLTGQYGSLDLGADGQWSYIRSVALDYLAEGESLTERFALSTADGTAVVLEIEILGAVEHLDLVGTAADETLIGGPGNDTLTGLGGDDTLVGGEGSDLVRYLGASDGFEFRFAPDGSGLIVTDIDPLDGMDEGRDLIAVGTEALIFGDGVTGEIDWAPGRAPRLVLSLDGEIREVIVDRPSGLDVTRTFENGVLVGETVSDTGSAPWANLERLFTADGQVAQVAIVMDDGSTLLKENSFTDGVLTGQLQTDGSGATSGKAWSTRELSFDAEGHMVSMAMTFDDGTTRLHENTFSNGVRVATLITDGEGTAGSLPWSSRSMTFDADGHWTGLETVFDDGTTMQISRTYVDGQLARELQVDGIGNQSSKAWSTREFFYDGTGVMTQSIILRDDGDQVTQVFENGLLASRLIEDLDNDQAFTSRLITFAPDGSVLGSEVVWDVIG</sequence>
<dbReference type="NCBIfam" id="TIGR01965">
    <property type="entry name" value="VCBS_repeat"/>
    <property type="match status" value="3"/>
</dbReference>
<evidence type="ECO:0000256" key="3">
    <source>
        <dbReference type="SAM" id="MobiDB-lite"/>
    </source>
</evidence>
<proteinExistence type="predicted"/>
<dbReference type="NCBIfam" id="NF012211">
    <property type="entry name" value="tand_rpt_95"/>
    <property type="match status" value="7"/>
</dbReference>
<feature type="compositionally biased region" description="Gly residues" evidence="3">
    <location>
        <begin position="818"/>
        <end position="831"/>
    </location>
</feature>
<evidence type="ECO:0000259" key="4">
    <source>
        <dbReference type="Pfam" id="PF17803"/>
    </source>
</evidence>
<feature type="domain" description="RapA2 cadherin-like" evidence="4">
    <location>
        <begin position="2620"/>
        <end position="2686"/>
    </location>
</feature>
<dbReference type="EMBL" id="CP123384">
    <property type="protein sequence ID" value="XCC92845.1"/>
    <property type="molecule type" value="Genomic_DNA"/>
</dbReference>
<dbReference type="InterPro" id="IPR010221">
    <property type="entry name" value="VCBS_dom"/>
</dbReference>
<dbReference type="InterPro" id="IPR018511">
    <property type="entry name" value="Hemolysin-typ_Ca-bd_CS"/>
</dbReference>
<feature type="domain" description="Cadherin-like" evidence="5">
    <location>
        <begin position="1796"/>
        <end position="1877"/>
    </location>
</feature>
<evidence type="ECO:0000256" key="2">
    <source>
        <dbReference type="ARBA" id="ARBA00022525"/>
    </source>
</evidence>
<dbReference type="SUPFAM" id="SSF51120">
    <property type="entry name" value="beta-Roll"/>
    <property type="match status" value="6"/>
</dbReference>
<dbReference type="InterPro" id="IPR040853">
    <property type="entry name" value="RapA2_cadherin-like"/>
</dbReference>
<dbReference type="Gene3D" id="2.60.40.2810">
    <property type="match status" value="4"/>
</dbReference>
<dbReference type="Gene3D" id="2.60.40.3440">
    <property type="match status" value="1"/>
</dbReference>
<dbReference type="Pfam" id="PF17892">
    <property type="entry name" value="Cadherin_5"/>
    <property type="match status" value="1"/>
</dbReference>
<comment type="subcellular location">
    <subcellularLocation>
        <location evidence="1">Secreted</location>
    </subcellularLocation>
</comment>
<dbReference type="PANTHER" id="PTHR38340">
    <property type="entry name" value="S-LAYER PROTEIN"/>
    <property type="match status" value="1"/>
</dbReference>
<dbReference type="InterPro" id="IPR001343">
    <property type="entry name" value="Hemolysn_Ca-bd"/>
</dbReference>
<evidence type="ECO:0000313" key="6">
    <source>
        <dbReference type="EMBL" id="XCC92845.1"/>
    </source>
</evidence>
<keyword evidence="2" id="KW-0964">Secreted</keyword>
<accession>A0AAU8ADG0</accession>
<protein>
    <submittedName>
        <fullName evidence="6">Ig-like domain-containing protein</fullName>
    </submittedName>
</protein>
<name>A0AAU8ADG0_9RHOB</name>
<feature type="region of interest" description="Disordered" evidence="3">
    <location>
        <begin position="1210"/>
        <end position="1268"/>
    </location>
</feature>
<dbReference type="Pfam" id="PF17803">
    <property type="entry name" value="Cadherin_4"/>
    <property type="match status" value="3"/>
</dbReference>